<dbReference type="GO" id="GO:0005516">
    <property type="term" value="F:calmodulin binding"/>
    <property type="evidence" value="ECO:0007669"/>
    <property type="project" value="UniProtKB-KW"/>
</dbReference>
<name>A0A5K3EGX7_MESCO</name>
<dbReference type="InterPro" id="IPR036910">
    <property type="entry name" value="HMG_box_dom_sf"/>
</dbReference>
<evidence type="ECO:0000256" key="10">
    <source>
        <dbReference type="ARBA" id="ARBA00023242"/>
    </source>
</evidence>
<dbReference type="AlphaFoldDB" id="A0A5K3EGX7"/>
<dbReference type="PANTHER" id="PTHR10270">
    <property type="entry name" value="SOX TRANSCRIPTION FACTOR"/>
    <property type="match status" value="1"/>
</dbReference>
<dbReference type="GO" id="GO:0001228">
    <property type="term" value="F:DNA-binding transcription activator activity, RNA polymerase II-specific"/>
    <property type="evidence" value="ECO:0007669"/>
    <property type="project" value="TreeGrafter"/>
</dbReference>
<dbReference type="GO" id="GO:0000978">
    <property type="term" value="F:RNA polymerase II cis-regulatory region sequence-specific DNA binding"/>
    <property type="evidence" value="ECO:0007669"/>
    <property type="project" value="TreeGrafter"/>
</dbReference>
<dbReference type="GO" id="GO:0007548">
    <property type="term" value="P:sex differentiation"/>
    <property type="evidence" value="ECO:0007669"/>
    <property type="project" value="UniProtKB-KW"/>
</dbReference>
<feature type="compositionally biased region" description="Polar residues" evidence="14">
    <location>
        <begin position="256"/>
        <end position="267"/>
    </location>
</feature>
<evidence type="ECO:0000256" key="7">
    <source>
        <dbReference type="ARBA" id="ARBA00023125"/>
    </source>
</evidence>
<feature type="domain" description="HMG box" evidence="15">
    <location>
        <begin position="179"/>
        <end position="247"/>
    </location>
</feature>
<sequence>MWDCESPTLYGYGPSITTASALRGTTAEIMGFQGQAGNNTVEFYAGTANSLANFCTNITETDDALKQVRGGGFLAEFEREDEEQEEEGGSYSTSGDISPLADKKVYPSSKGNPLYENTMDNLMNGKEGQILWSSPLKQQFVSSAKRKEVHKSPDCSSKMSKGSSRESSDSGTTSKAERVKRPMNAFMVWSRSQRRKMGIENPKMHNSEISKRLGSMWKALSEDAKRPYVEEASKLRARHMEDYPDYKYRPRRKQKQLNSSQTSTKQSALVHPSTRLAPLKANPQPYSSMRSPQKFTSQPQPPPPTYEPSFYTDSLFLHCRSRSQDKCIDEPYAFEGPSKSYLDGVPANSTSCCYSNDQQQCLPYEYSSYSESSTTPLEFINPSETQAQTLVVEYAGIEDSSQYTAIPPSHHGPSPFPSMSLVTDFDQMITYRDWNRSSAMEDGTACYYNYTLDGGEREGGAAADSFEETSPDAAVLPSMSHMASTLRLCSTDSVPVSHSTPKCLTPVPYFPSRGPDYAIPQQNDLSLQSFLDEGRFCGLENRFTQYGFTENVVDLQS</sequence>
<comment type="function">
    <text evidence="12">Transcriptional regulator that controls a genetic switch in male development. It is necessary and sufficient for initiating male sex determination by directing the development of supporting cell precursors (pre-Sertoli cells) as Sertoli rather than granulosa cells. Involved in different aspects of gene regulation including promoter activation or repression. Binds to the DNA consensus sequence 5'-[AT]AACAA[AT]-3'. SRY HMG box recognizes DNA by partial intercalation in the minor groove and promotes DNA bending. Also involved in pre-mRNA splicing. In male adult brain involved in the maintenance of motor functions of dopaminergic neurons.</text>
</comment>
<organism evidence="16">
    <name type="scientific">Mesocestoides corti</name>
    <name type="common">Flatworm</name>
    <dbReference type="NCBI Taxonomy" id="53468"/>
    <lineage>
        <taxon>Eukaryota</taxon>
        <taxon>Metazoa</taxon>
        <taxon>Spiralia</taxon>
        <taxon>Lophotrochozoa</taxon>
        <taxon>Platyhelminthes</taxon>
        <taxon>Cestoda</taxon>
        <taxon>Eucestoda</taxon>
        <taxon>Cyclophyllidea</taxon>
        <taxon>Mesocestoididae</taxon>
        <taxon>Mesocestoides</taxon>
    </lineage>
</organism>
<keyword evidence="8" id="KW-0010">Activator</keyword>
<dbReference type="PROSITE" id="PS50118">
    <property type="entry name" value="HMG_BOX_2"/>
    <property type="match status" value="1"/>
</dbReference>
<keyword evidence="10 13" id="KW-0539">Nucleus</keyword>
<keyword evidence="7 13" id="KW-0238">DNA-binding</keyword>
<evidence type="ECO:0000256" key="8">
    <source>
        <dbReference type="ARBA" id="ARBA00023159"/>
    </source>
</evidence>
<evidence type="ECO:0000256" key="4">
    <source>
        <dbReference type="ARBA" id="ARBA00022782"/>
    </source>
</evidence>
<evidence type="ECO:0000256" key="6">
    <source>
        <dbReference type="ARBA" id="ARBA00022928"/>
    </source>
</evidence>
<evidence type="ECO:0000256" key="1">
    <source>
        <dbReference type="ARBA" id="ARBA00004324"/>
    </source>
</evidence>
<evidence type="ECO:0000256" key="9">
    <source>
        <dbReference type="ARBA" id="ARBA00023163"/>
    </source>
</evidence>
<evidence type="ECO:0000256" key="12">
    <source>
        <dbReference type="ARBA" id="ARBA00045821"/>
    </source>
</evidence>
<accession>A0A5K3EGX7</accession>
<proteinExistence type="inferred from homology"/>
<evidence type="ECO:0000256" key="13">
    <source>
        <dbReference type="PROSITE-ProRule" id="PRU00267"/>
    </source>
</evidence>
<evidence type="ECO:0000256" key="2">
    <source>
        <dbReference type="ARBA" id="ARBA00005998"/>
    </source>
</evidence>
<evidence type="ECO:0000259" key="15">
    <source>
        <dbReference type="PROSITE" id="PS50118"/>
    </source>
</evidence>
<dbReference type="Pfam" id="PF00505">
    <property type="entry name" value="HMG_box"/>
    <property type="match status" value="1"/>
</dbReference>
<dbReference type="CDD" id="cd22028">
    <property type="entry name" value="HMG-box_SoxA_SoxB_SoxG"/>
    <property type="match status" value="1"/>
</dbReference>
<protein>
    <recommendedName>
        <fullName evidence="3">Sex-determining region Y protein</fullName>
    </recommendedName>
    <alternativeName>
        <fullName evidence="11">Testis-determining factor</fullName>
    </alternativeName>
</protein>
<dbReference type="GO" id="GO:0030154">
    <property type="term" value="P:cell differentiation"/>
    <property type="evidence" value="ECO:0007669"/>
    <property type="project" value="UniProtKB-KW"/>
</dbReference>
<feature type="compositionally biased region" description="Acidic residues" evidence="14">
    <location>
        <begin position="78"/>
        <end position="88"/>
    </location>
</feature>
<evidence type="ECO:0000313" key="16">
    <source>
        <dbReference type="WBParaSite" id="MCU_000224-RA"/>
    </source>
</evidence>
<reference evidence="16" key="1">
    <citation type="submission" date="2019-11" db="UniProtKB">
        <authorList>
            <consortium name="WormBaseParasite"/>
        </authorList>
    </citation>
    <scope>IDENTIFICATION</scope>
</reference>
<dbReference type="SMART" id="SM00398">
    <property type="entry name" value="HMG"/>
    <property type="match status" value="1"/>
</dbReference>
<feature type="region of interest" description="Disordered" evidence="14">
    <location>
        <begin position="241"/>
        <end position="307"/>
    </location>
</feature>
<evidence type="ECO:0000256" key="3">
    <source>
        <dbReference type="ARBA" id="ARBA00019052"/>
    </source>
</evidence>
<dbReference type="PANTHER" id="PTHR10270:SF161">
    <property type="entry name" value="SEX-DETERMINING REGION Y PROTEIN"/>
    <property type="match status" value="1"/>
</dbReference>
<dbReference type="GO" id="GO:0016607">
    <property type="term" value="C:nuclear speck"/>
    <property type="evidence" value="ECO:0007669"/>
    <property type="project" value="UniProtKB-SubCell"/>
</dbReference>
<feature type="DNA-binding region" description="HMG box" evidence="13">
    <location>
        <begin position="179"/>
        <end position="247"/>
    </location>
</feature>
<evidence type="ECO:0000256" key="14">
    <source>
        <dbReference type="SAM" id="MobiDB-lite"/>
    </source>
</evidence>
<evidence type="ECO:0000256" key="5">
    <source>
        <dbReference type="ARBA" id="ARBA00022860"/>
    </source>
</evidence>
<dbReference type="PRINTS" id="PR00886">
    <property type="entry name" value="HIGHMOBLTY12"/>
</dbReference>
<keyword evidence="6" id="KW-0726">Sexual differentiation</keyword>
<keyword evidence="5" id="KW-0112">Calmodulin-binding</keyword>
<dbReference type="InterPro" id="IPR050140">
    <property type="entry name" value="SRY-related_HMG-box_TF-like"/>
</dbReference>
<dbReference type="SUPFAM" id="SSF47095">
    <property type="entry name" value="HMG-box"/>
    <property type="match status" value="1"/>
</dbReference>
<dbReference type="FunFam" id="1.10.30.10:FF:000002">
    <property type="entry name" value="transcription factor Sox-2"/>
    <property type="match status" value="1"/>
</dbReference>
<feature type="region of interest" description="Disordered" evidence="14">
    <location>
        <begin position="77"/>
        <end position="121"/>
    </location>
</feature>
<dbReference type="InterPro" id="IPR009071">
    <property type="entry name" value="HMG_box_dom"/>
</dbReference>
<dbReference type="Gene3D" id="1.10.30.10">
    <property type="entry name" value="High mobility group box domain"/>
    <property type="match status" value="1"/>
</dbReference>
<comment type="subcellular location">
    <subcellularLocation>
        <location evidence="1">Nucleus speckle</location>
    </subcellularLocation>
</comment>
<comment type="similarity">
    <text evidence="2">Belongs to the SRY family.</text>
</comment>
<feature type="region of interest" description="Disordered" evidence="14">
    <location>
        <begin position="142"/>
        <end position="182"/>
    </location>
</feature>
<keyword evidence="9" id="KW-0804">Transcription</keyword>
<keyword evidence="4" id="KW-0221">Differentiation</keyword>
<dbReference type="WBParaSite" id="MCU_000224-RA">
    <property type="protein sequence ID" value="MCU_000224-RA"/>
    <property type="gene ID" value="MCU_000224"/>
</dbReference>
<evidence type="ECO:0000256" key="11">
    <source>
        <dbReference type="ARBA" id="ARBA00032498"/>
    </source>
</evidence>